<dbReference type="AlphaFoldDB" id="A0A0G0IKI9"/>
<evidence type="ECO:0000313" key="1">
    <source>
        <dbReference type="EMBL" id="KKQ55127.1"/>
    </source>
</evidence>
<organism evidence="1 2">
    <name type="scientific">Candidatus Woesebacteria bacterium GW2011_GWC1_38_13</name>
    <dbReference type="NCBI Taxonomy" id="1618583"/>
    <lineage>
        <taxon>Bacteria</taxon>
        <taxon>Candidatus Woeseibacteriota</taxon>
    </lineage>
</organism>
<dbReference type="Proteomes" id="UP000034096">
    <property type="component" value="Unassembled WGS sequence"/>
</dbReference>
<protein>
    <submittedName>
        <fullName evidence="1">Uncharacterized protein</fullName>
    </submittedName>
</protein>
<name>A0A0G0IKI9_9BACT</name>
<accession>A0A0G0IKI9</accession>
<sequence>MTLTKSDKKWVIGVLQDALESQEVKFERKIDEVKNDFYNKIDPILKEVVANQEERTILSHHVSDHEDRIMNIEKKFKIQPAI</sequence>
<proteinExistence type="predicted"/>
<evidence type="ECO:0000313" key="2">
    <source>
        <dbReference type="Proteomes" id="UP000034096"/>
    </source>
</evidence>
<reference evidence="1 2" key="1">
    <citation type="journal article" date="2015" name="Nature">
        <title>rRNA introns, odd ribosomes, and small enigmatic genomes across a large radiation of phyla.</title>
        <authorList>
            <person name="Brown C.T."/>
            <person name="Hug L.A."/>
            <person name="Thomas B.C."/>
            <person name="Sharon I."/>
            <person name="Castelle C.J."/>
            <person name="Singh A."/>
            <person name="Wilkins M.J."/>
            <person name="Williams K.H."/>
            <person name="Banfield J.F."/>
        </authorList>
    </citation>
    <scope>NUCLEOTIDE SEQUENCE [LARGE SCALE GENOMIC DNA]</scope>
</reference>
<gene>
    <name evidence="1" type="ORF">US75_C0031G0002</name>
</gene>
<dbReference type="EMBL" id="LBUE01000031">
    <property type="protein sequence ID" value="KKQ55127.1"/>
    <property type="molecule type" value="Genomic_DNA"/>
</dbReference>
<comment type="caution">
    <text evidence="1">The sequence shown here is derived from an EMBL/GenBank/DDBJ whole genome shotgun (WGS) entry which is preliminary data.</text>
</comment>